<dbReference type="InterPro" id="IPR036291">
    <property type="entry name" value="NAD(P)-bd_dom_sf"/>
</dbReference>
<dbReference type="Gene3D" id="3.40.50.720">
    <property type="entry name" value="NAD(P)-binding Rossmann-like Domain"/>
    <property type="match status" value="1"/>
</dbReference>
<dbReference type="GO" id="GO:0000166">
    <property type="term" value="F:nucleotide binding"/>
    <property type="evidence" value="ECO:0007669"/>
    <property type="project" value="InterPro"/>
</dbReference>
<accession>A0A6J7W8X0</accession>
<name>A0A6J7W8X0_9ZZZZ</name>
<dbReference type="InterPro" id="IPR051450">
    <property type="entry name" value="Gfo/Idh/MocA_Oxidoreductases"/>
</dbReference>
<dbReference type="AlphaFoldDB" id="A0A6J7W8X0"/>
<feature type="domain" description="Gfo/Idh/MocA-like oxidoreductase N-terminal" evidence="1">
    <location>
        <begin position="15"/>
        <end position="134"/>
    </location>
</feature>
<dbReference type="SUPFAM" id="SSF51735">
    <property type="entry name" value="NAD(P)-binding Rossmann-fold domains"/>
    <property type="match status" value="1"/>
</dbReference>
<dbReference type="Pfam" id="PF01408">
    <property type="entry name" value="GFO_IDH_MocA"/>
    <property type="match status" value="1"/>
</dbReference>
<proteinExistence type="predicted"/>
<dbReference type="InterPro" id="IPR000683">
    <property type="entry name" value="Gfo/Idh/MocA-like_OxRdtase_N"/>
</dbReference>
<protein>
    <submittedName>
        <fullName evidence="2">Unannotated protein</fullName>
    </submittedName>
</protein>
<evidence type="ECO:0000313" key="2">
    <source>
        <dbReference type="EMBL" id="CAB5160639.1"/>
    </source>
</evidence>
<reference evidence="2" key="1">
    <citation type="submission" date="2020-05" db="EMBL/GenBank/DDBJ databases">
        <authorList>
            <person name="Chiriac C."/>
            <person name="Salcher M."/>
            <person name="Ghai R."/>
            <person name="Kavagutti S V."/>
        </authorList>
    </citation>
    <scope>NUCLEOTIDE SEQUENCE</scope>
</reference>
<dbReference type="Gene3D" id="3.30.360.10">
    <property type="entry name" value="Dihydrodipicolinate Reductase, domain 2"/>
    <property type="match status" value="1"/>
</dbReference>
<evidence type="ECO:0000259" key="1">
    <source>
        <dbReference type="Pfam" id="PF01408"/>
    </source>
</evidence>
<organism evidence="2">
    <name type="scientific">freshwater metagenome</name>
    <dbReference type="NCBI Taxonomy" id="449393"/>
    <lineage>
        <taxon>unclassified sequences</taxon>
        <taxon>metagenomes</taxon>
        <taxon>ecological metagenomes</taxon>
    </lineage>
</organism>
<dbReference type="EMBL" id="CAFBRZ010000098">
    <property type="protein sequence ID" value="CAB5160639.1"/>
    <property type="molecule type" value="Genomic_DNA"/>
</dbReference>
<dbReference type="PANTHER" id="PTHR43377">
    <property type="entry name" value="BILIVERDIN REDUCTASE A"/>
    <property type="match status" value="1"/>
</dbReference>
<sequence length="354" mass="39686">MTRIEPTLNRESLGLIIGCGSVGKKHASLMSNRYKEIIIVDPNASVEDWAKANIHCNFDFFASLNDLDLELLSTKFNITAVIATWGPLHYENFMRLADAGVRKIVCEKPLADSVERAAEIERVSKELKIRLVVGIPRRHNNFAAHIQKLLYKYCGGEAQLISVTGGAQCMATTGIHWLDLAIQVFDHFPLSVDAKISDSKINPRDRALGFWEGTSAWEFPNEKRFVMSFTNSSRVGSKVDFYGKCGVLTLEPNGEISVKRIELSKEEIELPVTRTKAPLNYPLQEDDSFDYSVNPFAVQLEVADGEQELFYPLGDAVRVLDALIGAFESSMTSKTQLLPLVEHSDAFKRRWQIS</sequence>
<gene>
    <name evidence="2" type="ORF">UFOPK4444_01269</name>
</gene>
<dbReference type="PANTHER" id="PTHR43377:SF1">
    <property type="entry name" value="BILIVERDIN REDUCTASE A"/>
    <property type="match status" value="1"/>
</dbReference>